<evidence type="ECO:0000313" key="1">
    <source>
        <dbReference type="EMBL" id="CZQ94489.1"/>
    </source>
</evidence>
<gene>
    <name evidence="2" type="ORF">SAMN05216375_10681</name>
    <name evidence="1" type="ORF">TR210_1231</name>
</gene>
<dbReference type="RefSeq" id="WP_068622641.1">
    <property type="nucleotide sequence ID" value="NZ_FJNB01000007.1"/>
</dbReference>
<dbReference type="EMBL" id="FJNB01000007">
    <property type="protein sequence ID" value="CZQ94489.1"/>
    <property type="molecule type" value="Genomic_DNA"/>
</dbReference>
<evidence type="ECO:0000313" key="4">
    <source>
        <dbReference type="Proteomes" id="UP000199280"/>
    </source>
</evidence>
<reference evidence="1 3" key="1">
    <citation type="submission" date="2016-02" db="EMBL/GenBank/DDBJ databases">
        <authorList>
            <person name="Wen L."/>
            <person name="He K."/>
            <person name="Yang H."/>
        </authorList>
    </citation>
    <scope>NUCLEOTIDE SEQUENCE [LARGE SCALE GENOMIC DNA]</scope>
    <source>
        <strain evidence="1">Trichococcus_R210</strain>
    </source>
</reference>
<organism evidence="1 3">
    <name type="scientific">Trichococcus ilyis</name>
    <dbReference type="NCBI Taxonomy" id="640938"/>
    <lineage>
        <taxon>Bacteria</taxon>
        <taxon>Bacillati</taxon>
        <taxon>Bacillota</taxon>
        <taxon>Bacilli</taxon>
        <taxon>Lactobacillales</taxon>
        <taxon>Carnobacteriaceae</taxon>
        <taxon>Trichococcus</taxon>
    </lineage>
</organism>
<dbReference type="Proteomes" id="UP000199280">
    <property type="component" value="Unassembled WGS sequence"/>
</dbReference>
<dbReference type="AlphaFoldDB" id="A0A143YQE5"/>
<name>A0A143YQE5_9LACT</name>
<accession>A0A143YQE5</accession>
<dbReference type="Proteomes" id="UP000076878">
    <property type="component" value="Unassembled WGS sequence"/>
</dbReference>
<proteinExistence type="predicted"/>
<evidence type="ECO:0000313" key="2">
    <source>
        <dbReference type="EMBL" id="SEJ02315.1"/>
    </source>
</evidence>
<reference evidence="2 4" key="2">
    <citation type="submission" date="2016-10" db="EMBL/GenBank/DDBJ databases">
        <authorList>
            <person name="Varghese N."/>
            <person name="Submissions S."/>
        </authorList>
    </citation>
    <scope>NUCLEOTIDE SEQUENCE [LARGE SCALE GENOMIC DNA]</scope>
    <source>
        <strain evidence="2 4">DSM 22150</strain>
    </source>
</reference>
<dbReference type="EMBL" id="FNYT01000006">
    <property type="protein sequence ID" value="SEJ02315.1"/>
    <property type="molecule type" value="Genomic_DNA"/>
</dbReference>
<sequence length="84" mass="9811">MFMTPVLGMDFTEDGKGVVIHFVEDDAVAEEYLFETTDEADAFFRSCQNLCDEVKEEPLEVQHAIIREFLDLDIGKFNYERAYY</sequence>
<dbReference type="STRING" id="640938.TR210_1231"/>
<protein>
    <submittedName>
        <fullName evidence="1">Uncharacterized protein</fullName>
    </submittedName>
</protein>
<dbReference type="OrthoDB" id="2166306at2"/>
<keyword evidence="4" id="KW-1185">Reference proteome</keyword>
<evidence type="ECO:0000313" key="3">
    <source>
        <dbReference type="Proteomes" id="UP000076878"/>
    </source>
</evidence>